<feature type="domain" description="Zn(2)-C6 fungal-type" evidence="2">
    <location>
        <begin position="17"/>
        <end position="47"/>
    </location>
</feature>
<dbReference type="InterPro" id="IPR001138">
    <property type="entry name" value="Zn2Cys6_DnaBD"/>
</dbReference>
<evidence type="ECO:0000256" key="1">
    <source>
        <dbReference type="SAM" id="MobiDB-lite"/>
    </source>
</evidence>
<dbReference type="AlphaFoldDB" id="A0A0D7BJ86"/>
<proteinExistence type="predicted"/>
<feature type="region of interest" description="Disordered" evidence="1">
    <location>
        <begin position="52"/>
        <end position="71"/>
    </location>
</feature>
<dbReference type="SMART" id="SM00066">
    <property type="entry name" value="GAL4"/>
    <property type="match status" value="1"/>
</dbReference>
<dbReference type="Gene3D" id="4.10.240.10">
    <property type="entry name" value="Zn(2)-C6 fungal-type DNA-binding domain"/>
    <property type="match status" value="1"/>
</dbReference>
<dbReference type="STRING" id="1314674.A0A0D7BJ86"/>
<evidence type="ECO:0000313" key="3">
    <source>
        <dbReference type="EMBL" id="KIY70280.1"/>
    </source>
</evidence>
<dbReference type="OrthoDB" id="3546279at2759"/>
<dbReference type="GO" id="GO:0008270">
    <property type="term" value="F:zinc ion binding"/>
    <property type="evidence" value="ECO:0007669"/>
    <property type="project" value="InterPro"/>
</dbReference>
<dbReference type="InterPro" id="IPR036864">
    <property type="entry name" value="Zn2-C6_fun-type_DNA-bd_sf"/>
</dbReference>
<dbReference type="Proteomes" id="UP000054007">
    <property type="component" value="Unassembled WGS sequence"/>
</dbReference>
<protein>
    <recommendedName>
        <fullName evidence="2">Zn(2)-C6 fungal-type domain-containing protein</fullName>
    </recommendedName>
</protein>
<dbReference type="GO" id="GO:0001228">
    <property type="term" value="F:DNA-binding transcription activator activity, RNA polymerase II-specific"/>
    <property type="evidence" value="ECO:0007669"/>
    <property type="project" value="TreeGrafter"/>
</dbReference>
<gene>
    <name evidence="3" type="ORF">CYLTODRAFT_488210</name>
</gene>
<dbReference type="PANTHER" id="PTHR47784">
    <property type="entry name" value="STEROL UPTAKE CONTROL PROTEIN 2"/>
    <property type="match status" value="1"/>
</dbReference>
<dbReference type="Pfam" id="PF00172">
    <property type="entry name" value="Zn_clus"/>
    <property type="match status" value="1"/>
</dbReference>
<dbReference type="PANTHER" id="PTHR47784:SF5">
    <property type="entry name" value="STEROL UPTAKE CONTROL PROTEIN 2"/>
    <property type="match status" value="1"/>
</dbReference>
<accession>A0A0D7BJ86</accession>
<organism evidence="3 4">
    <name type="scientific">Cylindrobasidium torrendii FP15055 ss-10</name>
    <dbReference type="NCBI Taxonomy" id="1314674"/>
    <lineage>
        <taxon>Eukaryota</taxon>
        <taxon>Fungi</taxon>
        <taxon>Dikarya</taxon>
        <taxon>Basidiomycota</taxon>
        <taxon>Agaricomycotina</taxon>
        <taxon>Agaricomycetes</taxon>
        <taxon>Agaricomycetidae</taxon>
        <taxon>Agaricales</taxon>
        <taxon>Marasmiineae</taxon>
        <taxon>Physalacriaceae</taxon>
        <taxon>Cylindrobasidium</taxon>
    </lineage>
</organism>
<name>A0A0D7BJ86_9AGAR</name>
<dbReference type="PROSITE" id="PS00463">
    <property type="entry name" value="ZN2_CY6_FUNGAL_1"/>
    <property type="match status" value="1"/>
</dbReference>
<dbReference type="PROSITE" id="PS50048">
    <property type="entry name" value="ZN2_CY6_FUNGAL_2"/>
    <property type="match status" value="1"/>
</dbReference>
<sequence>MKDNTGKRTYHKKTKTGCITCRKRKVKCDETSPTCANCARLSVACDWSNGPPIPSSPPDNPSPSHETQLPKLPPTLLDWTTMEILHNFNIVALNEGYNNSDLFQHWQSTVPSLAFASQASFLLHAMLSLSAYHLARAHSPSNPVLKYDLAGAAHYEQARAALLMIRNEPDTTGVTVTAHILLLLCNFASSSTPFSLERIQFYNFHARQILHRKLWRVYMSGPISRFLRFHVDKHLSLSNNAERGRVHCAPTYEFPALLESIHLASSGAPASTEVEDPSVAEIYRTAVEHLKLCWLASFQPGAEFLASLAWFSSITEEFVDRLVAEQPRAMVIAAHYCAIMSRMAKRVMPWWMPSRDVWRSERERILVNVGWEWTPWLPGYDLPREDTEGIDWLGGMALTQPYHTATPSHITTGVDISLDLSCLC</sequence>
<reference evidence="3 4" key="1">
    <citation type="journal article" date="2015" name="Fungal Genet. Biol.">
        <title>Evolution of novel wood decay mechanisms in Agaricales revealed by the genome sequences of Fistulina hepatica and Cylindrobasidium torrendii.</title>
        <authorList>
            <person name="Floudas D."/>
            <person name="Held B.W."/>
            <person name="Riley R."/>
            <person name="Nagy L.G."/>
            <person name="Koehler G."/>
            <person name="Ransdell A.S."/>
            <person name="Younus H."/>
            <person name="Chow J."/>
            <person name="Chiniquy J."/>
            <person name="Lipzen A."/>
            <person name="Tritt A."/>
            <person name="Sun H."/>
            <person name="Haridas S."/>
            <person name="LaButti K."/>
            <person name="Ohm R.A."/>
            <person name="Kues U."/>
            <person name="Blanchette R.A."/>
            <person name="Grigoriev I.V."/>
            <person name="Minto R.E."/>
            <person name="Hibbett D.S."/>
        </authorList>
    </citation>
    <scope>NUCLEOTIDE SEQUENCE [LARGE SCALE GENOMIC DNA]</scope>
    <source>
        <strain evidence="3 4">FP15055 ss-10</strain>
    </source>
</reference>
<feature type="compositionally biased region" description="Pro residues" evidence="1">
    <location>
        <begin position="52"/>
        <end position="61"/>
    </location>
</feature>
<dbReference type="EMBL" id="KN880470">
    <property type="protein sequence ID" value="KIY70280.1"/>
    <property type="molecule type" value="Genomic_DNA"/>
</dbReference>
<evidence type="ECO:0000259" key="2">
    <source>
        <dbReference type="PROSITE" id="PS50048"/>
    </source>
</evidence>
<dbReference type="InterPro" id="IPR053157">
    <property type="entry name" value="Sterol_Uptake_Regulator"/>
</dbReference>
<dbReference type="SUPFAM" id="SSF57701">
    <property type="entry name" value="Zn2/Cys6 DNA-binding domain"/>
    <property type="match status" value="1"/>
</dbReference>
<evidence type="ECO:0000313" key="4">
    <source>
        <dbReference type="Proteomes" id="UP000054007"/>
    </source>
</evidence>
<keyword evidence="4" id="KW-1185">Reference proteome</keyword>
<dbReference type="CDD" id="cd00067">
    <property type="entry name" value="GAL4"/>
    <property type="match status" value="1"/>
</dbReference>